<evidence type="ECO:0000256" key="4">
    <source>
        <dbReference type="ARBA" id="ARBA00023242"/>
    </source>
</evidence>
<keyword evidence="2" id="KW-0805">Transcription regulation</keyword>
<keyword evidence="6" id="KW-0732">Signal</keyword>
<keyword evidence="4" id="KW-0539">Nucleus</keyword>
<evidence type="ECO:0000256" key="1">
    <source>
        <dbReference type="ARBA" id="ARBA00004123"/>
    </source>
</evidence>
<dbReference type="Proteomes" id="UP000719412">
    <property type="component" value="Unassembled WGS sequence"/>
</dbReference>
<dbReference type="GO" id="GO:0000981">
    <property type="term" value="F:DNA-binding transcription factor activity, RNA polymerase II-specific"/>
    <property type="evidence" value="ECO:0007669"/>
    <property type="project" value="TreeGrafter"/>
</dbReference>
<feature type="domain" description="Runt" evidence="7">
    <location>
        <begin position="354"/>
        <end position="448"/>
    </location>
</feature>
<feature type="region of interest" description="Disordered" evidence="5">
    <location>
        <begin position="121"/>
        <end position="143"/>
    </location>
</feature>
<dbReference type="SUPFAM" id="SSF49417">
    <property type="entry name" value="p53-like transcription factors"/>
    <property type="match status" value="1"/>
</dbReference>
<evidence type="ECO:0000256" key="2">
    <source>
        <dbReference type="ARBA" id="ARBA00023015"/>
    </source>
</evidence>
<feature type="chain" id="PRO_5035265841" description="Runt domain-containing protein" evidence="6">
    <location>
        <begin position="24"/>
        <end position="448"/>
    </location>
</feature>
<gene>
    <name evidence="8" type="ORF">GEV33_007433</name>
</gene>
<dbReference type="GO" id="GO:0005524">
    <property type="term" value="F:ATP binding"/>
    <property type="evidence" value="ECO:0007669"/>
    <property type="project" value="InterPro"/>
</dbReference>
<dbReference type="AlphaFoldDB" id="A0A8J6HKN7"/>
<dbReference type="PRINTS" id="PR00967">
    <property type="entry name" value="ONCOGENEAML1"/>
</dbReference>
<protein>
    <recommendedName>
        <fullName evidence="7">Runt domain-containing protein</fullName>
    </recommendedName>
</protein>
<keyword evidence="3" id="KW-0804">Transcription</keyword>
<comment type="caution">
    <text evidence="8">The sequence shown here is derived from an EMBL/GenBank/DDBJ whole genome shotgun (WGS) entry which is preliminary data.</text>
</comment>
<evidence type="ECO:0000256" key="3">
    <source>
        <dbReference type="ARBA" id="ARBA00023163"/>
    </source>
</evidence>
<dbReference type="GO" id="GO:0005634">
    <property type="term" value="C:nucleus"/>
    <property type="evidence" value="ECO:0007669"/>
    <property type="project" value="UniProtKB-SubCell"/>
</dbReference>
<evidence type="ECO:0000259" key="7">
    <source>
        <dbReference type="PROSITE" id="PS51062"/>
    </source>
</evidence>
<dbReference type="InterPro" id="IPR008967">
    <property type="entry name" value="p53-like_TF_DNA-bd_sf"/>
</dbReference>
<evidence type="ECO:0000256" key="6">
    <source>
        <dbReference type="SAM" id="SignalP"/>
    </source>
</evidence>
<organism evidence="8 9">
    <name type="scientific">Tenebrio molitor</name>
    <name type="common">Yellow mealworm beetle</name>
    <dbReference type="NCBI Taxonomy" id="7067"/>
    <lineage>
        <taxon>Eukaryota</taxon>
        <taxon>Metazoa</taxon>
        <taxon>Ecdysozoa</taxon>
        <taxon>Arthropoda</taxon>
        <taxon>Hexapoda</taxon>
        <taxon>Insecta</taxon>
        <taxon>Pterygota</taxon>
        <taxon>Neoptera</taxon>
        <taxon>Endopterygota</taxon>
        <taxon>Coleoptera</taxon>
        <taxon>Polyphaga</taxon>
        <taxon>Cucujiformia</taxon>
        <taxon>Tenebrionidae</taxon>
        <taxon>Tenebrio</taxon>
    </lineage>
</organism>
<name>A0A8J6HKN7_TENMO</name>
<feature type="compositionally biased region" description="Low complexity" evidence="5">
    <location>
        <begin position="212"/>
        <end position="225"/>
    </location>
</feature>
<feature type="signal peptide" evidence="6">
    <location>
        <begin position="1"/>
        <end position="23"/>
    </location>
</feature>
<feature type="region of interest" description="Disordered" evidence="5">
    <location>
        <begin position="200"/>
        <end position="230"/>
    </location>
</feature>
<dbReference type="PANTHER" id="PTHR11950:SF50">
    <property type="entry name" value="RUNT RELATED A, ISOFORM D"/>
    <property type="match status" value="1"/>
</dbReference>
<dbReference type="InterPro" id="IPR000040">
    <property type="entry name" value="AML1_Runt"/>
</dbReference>
<dbReference type="EMBL" id="JABDTM020023179">
    <property type="protein sequence ID" value="KAH0815358.1"/>
    <property type="molecule type" value="Genomic_DNA"/>
</dbReference>
<dbReference type="PANTHER" id="PTHR11950">
    <property type="entry name" value="RUNT RELATED"/>
    <property type="match status" value="1"/>
</dbReference>
<dbReference type="InterPro" id="IPR012346">
    <property type="entry name" value="p53/RUNT-type_TF_DNA-bd_sf"/>
</dbReference>
<reference evidence="8" key="1">
    <citation type="journal article" date="2020" name="J Insects Food Feed">
        <title>The yellow mealworm (Tenebrio molitor) genome: a resource for the emerging insects as food and feed industry.</title>
        <authorList>
            <person name="Eriksson T."/>
            <person name="Andere A."/>
            <person name="Kelstrup H."/>
            <person name="Emery V."/>
            <person name="Picard C."/>
        </authorList>
    </citation>
    <scope>NUCLEOTIDE SEQUENCE</scope>
    <source>
        <strain evidence="8">Stoneville</strain>
        <tissue evidence="8">Whole head</tissue>
    </source>
</reference>
<dbReference type="GO" id="GO:0000978">
    <property type="term" value="F:RNA polymerase II cis-regulatory region sequence-specific DNA binding"/>
    <property type="evidence" value="ECO:0007669"/>
    <property type="project" value="TreeGrafter"/>
</dbReference>
<feature type="compositionally biased region" description="Basic and acidic residues" evidence="5">
    <location>
        <begin position="275"/>
        <end position="288"/>
    </location>
</feature>
<dbReference type="Pfam" id="PF00853">
    <property type="entry name" value="Runt"/>
    <property type="match status" value="1"/>
</dbReference>
<evidence type="ECO:0000313" key="9">
    <source>
        <dbReference type="Proteomes" id="UP000719412"/>
    </source>
</evidence>
<feature type="region of interest" description="Disordered" evidence="5">
    <location>
        <begin position="267"/>
        <end position="288"/>
    </location>
</feature>
<dbReference type="PROSITE" id="PS51062">
    <property type="entry name" value="RUNT"/>
    <property type="match status" value="1"/>
</dbReference>
<accession>A0A8J6HKN7</accession>
<keyword evidence="9" id="KW-1185">Reference proteome</keyword>
<dbReference type="Gene3D" id="2.60.40.720">
    <property type="match status" value="1"/>
</dbReference>
<evidence type="ECO:0000313" key="8">
    <source>
        <dbReference type="EMBL" id="KAH0815358.1"/>
    </source>
</evidence>
<reference evidence="8" key="2">
    <citation type="submission" date="2021-08" db="EMBL/GenBank/DDBJ databases">
        <authorList>
            <person name="Eriksson T."/>
        </authorList>
    </citation>
    <scope>NUCLEOTIDE SEQUENCE</scope>
    <source>
        <strain evidence="8">Stoneville</strain>
        <tissue evidence="8">Whole head</tissue>
    </source>
</reference>
<comment type="subcellular location">
    <subcellularLocation>
        <location evidence="1">Nucleus</location>
    </subcellularLocation>
</comment>
<sequence>MPQKGIIVTLLVLVVFFIMHVSAGKEDQEKVVFKKYRILTHNTQTVRLWDILLATTPCSSRVRSRWRRARITAAPVSRRPPPAAKTKHMTIAAVAITELPSAFGAHLVPPYVTPAPPSPACADKPRSCPARSDRKRAALARSRRPPPCAVLVRHVPLYVGFCFNLERRPLAPAPGGGIGASSSASPDNQRVIKRKSATAFGRKPRRVSGWPSSSCRGAARGASGANETDGAAAVRRSACFRTESPDRLVERNRDLLQESRSRQAAACVVRRSRRAEHPAGPDVKQPKDACHAAPFFDHGAAPRPRNLMFGEWNPTMHLTANTQTATGTASSPEGTSVINDTYTKMTSDILAERTLNDFLSEHPGELIRTGSPLFVCTVLPPHWRSNKTLPVAFKVVALGDIGDGTVVTVKAGNDENYCAELRNSTAVMKNQVAKFNDLRFVGRSGRGE</sequence>
<dbReference type="InterPro" id="IPR013524">
    <property type="entry name" value="Runt_dom"/>
</dbReference>
<feature type="compositionally biased region" description="Basic and acidic residues" evidence="5">
    <location>
        <begin position="123"/>
        <end position="136"/>
    </location>
</feature>
<proteinExistence type="predicted"/>
<evidence type="ECO:0000256" key="5">
    <source>
        <dbReference type="SAM" id="MobiDB-lite"/>
    </source>
</evidence>